<keyword evidence="2" id="KW-1185">Reference proteome</keyword>
<accession>A0ABW7X5A1</accession>
<name>A0ABW7X5A1_9NOCA</name>
<evidence type="ECO:0000313" key="2">
    <source>
        <dbReference type="Proteomes" id="UP001611415"/>
    </source>
</evidence>
<evidence type="ECO:0000313" key="1">
    <source>
        <dbReference type="EMBL" id="MFI2476284.1"/>
    </source>
</evidence>
<reference evidence="1 2" key="1">
    <citation type="submission" date="2024-10" db="EMBL/GenBank/DDBJ databases">
        <title>The Natural Products Discovery Center: Release of the First 8490 Sequenced Strains for Exploring Actinobacteria Biosynthetic Diversity.</title>
        <authorList>
            <person name="Kalkreuter E."/>
            <person name="Kautsar S.A."/>
            <person name="Yang D."/>
            <person name="Bader C.D."/>
            <person name="Teijaro C.N."/>
            <person name="Fluegel L."/>
            <person name="Davis C.M."/>
            <person name="Simpson J.R."/>
            <person name="Lauterbach L."/>
            <person name="Steele A.D."/>
            <person name="Gui C."/>
            <person name="Meng S."/>
            <person name="Li G."/>
            <person name="Viehrig K."/>
            <person name="Ye F."/>
            <person name="Su P."/>
            <person name="Kiefer A.F."/>
            <person name="Nichols A."/>
            <person name="Cepeda A.J."/>
            <person name="Yan W."/>
            <person name="Fan B."/>
            <person name="Jiang Y."/>
            <person name="Adhikari A."/>
            <person name="Zheng C.-J."/>
            <person name="Schuster L."/>
            <person name="Cowan T.M."/>
            <person name="Smanski M.J."/>
            <person name="Chevrette M.G."/>
            <person name="De Carvalho L.P.S."/>
            <person name="Shen B."/>
        </authorList>
    </citation>
    <scope>NUCLEOTIDE SEQUENCE [LARGE SCALE GENOMIC DNA]</scope>
    <source>
        <strain evidence="1 2">NPDC019275</strain>
    </source>
</reference>
<dbReference type="EMBL" id="JBIRYO010000016">
    <property type="protein sequence ID" value="MFI2476284.1"/>
    <property type="molecule type" value="Genomic_DNA"/>
</dbReference>
<dbReference type="RefSeq" id="WP_357405884.1">
    <property type="nucleotide sequence ID" value="NZ_JBEYCD010000007.1"/>
</dbReference>
<proteinExistence type="predicted"/>
<sequence length="127" mass="14110">MAITATEWLITSDVALEAAFRVDLPEPRRGGWVLSYLPTEWRLTREQALVGIVLAEMILQDQLHLTGELDIEVGELHAAQLGLTLTEVMSLLALRATYDCDRTQWAPEKSDLKTANTVEEGTTVFAV</sequence>
<dbReference type="Proteomes" id="UP001611415">
    <property type="component" value="Unassembled WGS sequence"/>
</dbReference>
<organism evidence="1 2">
    <name type="scientific">Nocardia xishanensis</name>
    <dbReference type="NCBI Taxonomy" id="238964"/>
    <lineage>
        <taxon>Bacteria</taxon>
        <taxon>Bacillati</taxon>
        <taxon>Actinomycetota</taxon>
        <taxon>Actinomycetes</taxon>
        <taxon>Mycobacteriales</taxon>
        <taxon>Nocardiaceae</taxon>
        <taxon>Nocardia</taxon>
    </lineage>
</organism>
<comment type="caution">
    <text evidence="1">The sequence shown here is derived from an EMBL/GenBank/DDBJ whole genome shotgun (WGS) entry which is preliminary data.</text>
</comment>
<protein>
    <submittedName>
        <fullName evidence="1">Uncharacterized protein</fullName>
    </submittedName>
</protein>
<gene>
    <name evidence="1" type="ORF">ACH49W_23140</name>
</gene>